<sequence>GIYIVELKINGETVDSKEVTLGAGQSQRVSFTLSGMDYGRYEVEVAGLSGEFTASRIINWWLIIGIIAAIG</sequence>
<comment type="caution">
    <text evidence="1">The sequence shown here is derived from an EMBL/GenBank/DDBJ whole genome shotgun (WGS) entry which is preliminary data.</text>
</comment>
<feature type="non-terminal residue" evidence="1">
    <location>
        <position position="1"/>
    </location>
</feature>
<name>X1MGH4_9ZZZZ</name>
<accession>X1MGH4</accession>
<dbReference type="EMBL" id="BARV01014271">
    <property type="protein sequence ID" value="GAI30752.1"/>
    <property type="molecule type" value="Genomic_DNA"/>
</dbReference>
<organism evidence="1">
    <name type="scientific">marine sediment metagenome</name>
    <dbReference type="NCBI Taxonomy" id="412755"/>
    <lineage>
        <taxon>unclassified sequences</taxon>
        <taxon>metagenomes</taxon>
        <taxon>ecological metagenomes</taxon>
    </lineage>
</organism>
<dbReference type="AlphaFoldDB" id="X1MGH4"/>
<evidence type="ECO:0000313" key="1">
    <source>
        <dbReference type="EMBL" id="GAI30752.1"/>
    </source>
</evidence>
<proteinExistence type="predicted"/>
<feature type="non-terminal residue" evidence="1">
    <location>
        <position position="71"/>
    </location>
</feature>
<protein>
    <submittedName>
        <fullName evidence="1">Uncharacterized protein</fullName>
    </submittedName>
</protein>
<gene>
    <name evidence="1" type="ORF">S06H3_25067</name>
</gene>
<reference evidence="1" key="1">
    <citation type="journal article" date="2014" name="Front. Microbiol.">
        <title>High frequency of phylogenetically diverse reductive dehalogenase-homologous genes in deep subseafloor sedimentary metagenomes.</title>
        <authorList>
            <person name="Kawai M."/>
            <person name="Futagami T."/>
            <person name="Toyoda A."/>
            <person name="Takaki Y."/>
            <person name="Nishi S."/>
            <person name="Hori S."/>
            <person name="Arai W."/>
            <person name="Tsubouchi T."/>
            <person name="Morono Y."/>
            <person name="Uchiyama I."/>
            <person name="Ito T."/>
            <person name="Fujiyama A."/>
            <person name="Inagaki F."/>
            <person name="Takami H."/>
        </authorList>
    </citation>
    <scope>NUCLEOTIDE SEQUENCE</scope>
    <source>
        <strain evidence="1">Expedition CK06-06</strain>
    </source>
</reference>